<reference evidence="12" key="2">
    <citation type="submission" date="2022-02" db="EMBL/GenBank/DDBJ databases">
        <authorList>
            <person name="Elcheninov A.G."/>
            <person name="Sorokin D.Y."/>
            <person name="Kublanov I.V."/>
        </authorList>
    </citation>
    <scope>NUCLEOTIDE SEQUENCE</scope>
    <source>
        <strain evidence="12">AArc-St2</strain>
    </source>
</reference>
<keyword evidence="4 8" id="KW-0812">Transmembrane</keyword>
<evidence type="ECO:0000256" key="5">
    <source>
        <dbReference type="ARBA" id="ARBA00022989"/>
    </source>
</evidence>
<feature type="transmembrane region" description="Helical" evidence="8">
    <location>
        <begin position="194"/>
        <end position="223"/>
    </location>
</feature>
<dbReference type="Gene3D" id="3.30.70.100">
    <property type="match status" value="1"/>
</dbReference>
<dbReference type="Gene3D" id="2.30.30.60">
    <property type="match status" value="1"/>
</dbReference>
<dbReference type="GO" id="GO:0008381">
    <property type="term" value="F:mechanosensitive monoatomic ion channel activity"/>
    <property type="evidence" value="ECO:0007669"/>
    <property type="project" value="InterPro"/>
</dbReference>
<evidence type="ECO:0000256" key="4">
    <source>
        <dbReference type="ARBA" id="ARBA00022692"/>
    </source>
</evidence>
<dbReference type="AlphaFoldDB" id="A0AAE3FXR8"/>
<evidence type="ECO:0000256" key="2">
    <source>
        <dbReference type="ARBA" id="ARBA00008017"/>
    </source>
</evidence>
<evidence type="ECO:0000259" key="11">
    <source>
        <dbReference type="Pfam" id="PF21088"/>
    </source>
</evidence>
<organism evidence="12 13">
    <name type="scientific">Natronocalculus amylovorans</name>
    <dbReference type="NCBI Taxonomy" id="2917812"/>
    <lineage>
        <taxon>Archaea</taxon>
        <taxon>Methanobacteriati</taxon>
        <taxon>Methanobacteriota</taxon>
        <taxon>Stenosarchaea group</taxon>
        <taxon>Halobacteria</taxon>
        <taxon>Halobacteriales</taxon>
        <taxon>Haloferacaceae</taxon>
        <taxon>Natronocalculus</taxon>
    </lineage>
</organism>
<feature type="domain" description="Mechanosensitive ion channel MscS" evidence="9">
    <location>
        <begin position="212"/>
        <end position="277"/>
    </location>
</feature>
<accession>A0AAE3FXR8</accession>
<dbReference type="InterPro" id="IPR011066">
    <property type="entry name" value="MscS_channel_C_sf"/>
</dbReference>
<keyword evidence="5 8" id="KW-1133">Transmembrane helix</keyword>
<evidence type="ECO:0000256" key="7">
    <source>
        <dbReference type="SAM" id="MobiDB-lite"/>
    </source>
</evidence>
<dbReference type="PANTHER" id="PTHR30221:SF20">
    <property type="entry name" value="SMALL-CONDUCTANCE MECHANOSENSITIVE CHANNEL"/>
    <property type="match status" value="1"/>
</dbReference>
<dbReference type="Pfam" id="PF21088">
    <property type="entry name" value="MS_channel_1st"/>
    <property type="match status" value="1"/>
</dbReference>
<dbReference type="PANTHER" id="PTHR30221">
    <property type="entry name" value="SMALL-CONDUCTANCE MECHANOSENSITIVE CHANNEL"/>
    <property type="match status" value="1"/>
</dbReference>
<dbReference type="InterPro" id="IPR049142">
    <property type="entry name" value="MS_channel_1st"/>
</dbReference>
<proteinExistence type="inferred from homology"/>
<sequence>MWWSVVSQLESLLSDIASTEMRLAASVVIILFALGLGWLLIPRIVTTTQRLVGTWSERLLQGRAEKSRDKLAVSVPISALLRLFIGLLQLLLFVLTIVAILILWGQLDVVLFLLPLAEDAFSIGTRIVITVGLLGGAYIGSDLLDELITEFSQDTDQITAHQQQLLTRLVQVSLLVLAAITALGVWGIDLSGFLVGAGFLGIVLGMAARQTLGSLIAGFVLMFSRPFEIGDWVQIGEEEGFITEITIMNTHMRNFDGEYVVIPNDNVTDDAITNRTREGKIRLHMDVGIDYESDPTHACEIAQSVLDDIDSIANNPQPHVIPAEFGDSAIILDMRFWIDPPMPQLRWRSKAAIVTRIQKEFAAEGISIPFPQRVVSDRSPGQTVPGTGDPFEKPVSPKHDQK</sequence>
<keyword evidence="6 8" id="KW-0472">Membrane</keyword>
<reference evidence="12" key="1">
    <citation type="journal article" date="2022" name="Syst. Appl. Microbiol.">
        <title>Natronocalculus amylovorans gen. nov., sp. nov., and Natranaeroarchaeum aerophilus sp. nov., dominant culturable amylolytic natronoarchaea from hypersaline soda lakes in southwestern Siberia.</title>
        <authorList>
            <person name="Sorokin D.Y."/>
            <person name="Elcheninov A.G."/>
            <person name="Khizhniak T.V."/>
            <person name="Koenen M."/>
            <person name="Bale N.J."/>
            <person name="Damste J.S.S."/>
            <person name="Kublanov I.V."/>
        </authorList>
    </citation>
    <scope>NUCLEOTIDE SEQUENCE</scope>
    <source>
        <strain evidence="12">AArc-St2</strain>
    </source>
</reference>
<dbReference type="SUPFAM" id="SSF82861">
    <property type="entry name" value="Mechanosensitive channel protein MscS (YggB), transmembrane region"/>
    <property type="match status" value="1"/>
</dbReference>
<feature type="domain" description="Mechanosensitive ion channel MscS C-terminal" evidence="10">
    <location>
        <begin position="285"/>
        <end position="368"/>
    </location>
</feature>
<dbReference type="Pfam" id="PF00924">
    <property type="entry name" value="MS_channel_2nd"/>
    <property type="match status" value="1"/>
</dbReference>
<dbReference type="Proteomes" id="UP001203207">
    <property type="component" value="Unassembled WGS sequence"/>
</dbReference>
<dbReference type="GO" id="GO:0005886">
    <property type="term" value="C:plasma membrane"/>
    <property type="evidence" value="ECO:0007669"/>
    <property type="project" value="UniProtKB-SubCell"/>
</dbReference>
<evidence type="ECO:0000256" key="3">
    <source>
        <dbReference type="ARBA" id="ARBA00022475"/>
    </source>
</evidence>
<evidence type="ECO:0000259" key="10">
    <source>
        <dbReference type="Pfam" id="PF21082"/>
    </source>
</evidence>
<feature type="compositionally biased region" description="Basic and acidic residues" evidence="7">
    <location>
        <begin position="390"/>
        <end position="402"/>
    </location>
</feature>
<dbReference type="InterPro" id="IPR049278">
    <property type="entry name" value="MS_channel_C"/>
</dbReference>
<feature type="transmembrane region" description="Helical" evidence="8">
    <location>
        <begin position="80"/>
        <end position="103"/>
    </location>
</feature>
<dbReference type="EMBL" id="JAKRVX010000003">
    <property type="protein sequence ID" value="MCL9817161.1"/>
    <property type="molecule type" value="Genomic_DNA"/>
</dbReference>
<dbReference type="Pfam" id="PF21082">
    <property type="entry name" value="MS_channel_3rd"/>
    <property type="match status" value="1"/>
</dbReference>
<dbReference type="InterPro" id="IPR010920">
    <property type="entry name" value="LSM_dom_sf"/>
</dbReference>
<dbReference type="InterPro" id="IPR006685">
    <property type="entry name" value="MscS_channel_2nd"/>
</dbReference>
<dbReference type="RefSeq" id="WP_174653729.1">
    <property type="nucleotide sequence ID" value="NZ_JAKRVX010000003.1"/>
</dbReference>
<feature type="region of interest" description="Disordered" evidence="7">
    <location>
        <begin position="372"/>
        <end position="402"/>
    </location>
</feature>
<comment type="similarity">
    <text evidence="2">Belongs to the MscS (TC 1.A.23) family.</text>
</comment>
<evidence type="ECO:0000259" key="9">
    <source>
        <dbReference type="Pfam" id="PF00924"/>
    </source>
</evidence>
<evidence type="ECO:0000256" key="6">
    <source>
        <dbReference type="ARBA" id="ARBA00023136"/>
    </source>
</evidence>
<feature type="transmembrane region" description="Helical" evidence="8">
    <location>
        <begin position="165"/>
        <end position="188"/>
    </location>
</feature>
<name>A0AAE3FXR8_9EURY</name>
<dbReference type="SUPFAM" id="SSF82689">
    <property type="entry name" value="Mechanosensitive channel protein MscS (YggB), C-terminal domain"/>
    <property type="match status" value="1"/>
</dbReference>
<gene>
    <name evidence="12" type="ORF">AArcSt2_09415</name>
</gene>
<dbReference type="SUPFAM" id="SSF50182">
    <property type="entry name" value="Sm-like ribonucleoproteins"/>
    <property type="match status" value="1"/>
</dbReference>
<dbReference type="InterPro" id="IPR045275">
    <property type="entry name" value="MscS_archaea/bacteria_type"/>
</dbReference>
<keyword evidence="13" id="KW-1185">Reference proteome</keyword>
<evidence type="ECO:0000256" key="8">
    <source>
        <dbReference type="SAM" id="Phobius"/>
    </source>
</evidence>
<feature type="domain" description="Mechanosensitive ion channel transmembrane helices 2/3" evidence="11">
    <location>
        <begin position="172"/>
        <end position="208"/>
    </location>
</feature>
<keyword evidence="3" id="KW-1003">Cell membrane</keyword>
<comment type="subcellular location">
    <subcellularLocation>
        <location evidence="1">Cell membrane</location>
        <topology evidence="1">Multi-pass membrane protein</topology>
    </subcellularLocation>
</comment>
<dbReference type="Gene3D" id="1.10.287.1260">
    <property type="match status" value="1"/>
</dbReference>
<evidence type="ECO:0000313" key="12">
    <source>
        <dbReference type="EMBL" id="MCL9817161.1"/>
    </source>
</evidence>
<dbReference type="InterPro" id="IPR011014">
    <property type="entry name" value="MscS_channel_TM-2"/>
</dbReference>
<feature type="transmembrane region" description="Helical" evidence="8">
    <location>
        <begin position="23"/>
        <end position="41"/>
    </location>
</feature>
<comment type="caution">
    <text evidence="12">The sequence shown here is derived from an EMBL/GenBank/DDBJ whole genome shotgun (WGS) entry which is preliminary data.</text>
</comment>
<evidence type="ECO:0000256" key="1">
    <source>
        <dbReference type="ARBA" id="ARBA00004651"/>
    </source>
</evidence>
<dbReference type="InterPro" id="IPR023408">
    <property type="entry name" value="MscS_beta-dom_sf"/>
</dbReference>
<feature type="transmembrane region" description="Helical" evidence="8">
    <location>
        <begin position="123"/>
        <end position="144"/>
    </location>
</feature>
<evidence type="ECO:0000313" key="13">
    <source>
        <dbReference type="Proteomes" id="UP001203207"/>
    </source>
</evidence>
<protein>
    <submittedName>
        <fullName evidence="12">Mechanosensitive ion channel family protein</fullName>
    </submittedName>
</protein>